<feature type="transmembrane region" description="Helical" evidence="7">
    <location>
        <begin position="376"/>
        <end position="396"/>
    </location>
</feature>
<keyword evidence="5 7" id="KW-1133">Transmembrane helix</keyword>
<dbReference type="InterPro" id="IPR011701">
    <property type="entry name" value="MFS"/>
</dbReference>
<dbReference type="InterPro" id="IPR050171">
    <property type="entry name" value="MFS_Transporters"/>
</dbReference>
<dbReference type="CDD" id="cd17329">
    <property type="entry name" value="MFS_MdtH_MDR_like"/>
    <property type="match status" value="1"/>
</dbReference>
<keyword evidence="2" id="KW-0813">Transport</keyword>
<gene>
    <name evidence="9" type="ORF">PAUR_a1957</name>
</gene>
<feature type="transmembrane region" description="Helical" evidence="7">
    <location>
        <begin position="348"/>
        <end position="370"/>
    </location>
</feature>
<dbReference type="RefSeq" id="WP_192507664.1">
    <property type="nucleotide sequence ID" value="NZ_AQGV01000012.1"/>
</dbReference>
<name>A0ABR9EC84_9GAMM</name>
<evidence type="ECO:0000313" key="10">
    <source>
        <dbReference type="Proteomes" id="UP000615755"/>
    </source>
</evidence>
<dbReference type="Proteomes" id="UP000615755">
    <property type="component" value="Unassembled WGS sequence"/>
</dbReference>
<dbReference type="Gene3D" id="1.20.1250.20">
    <property type="entry name" value="MFS general substrate transporter like domains"/>
    <property type="match status" value="1"/>
</dbReference>
<keyword evidence="10" id="KW-1185">Reference proteome</keyword>
<comment type="caution">
    <text evidence="9">The sequence shown here is derived from an EMBL/GenBank/DDBJ whole genome shotgun (WGS) entry which is preliminary data.</text>
</comment>
<keyword evidence="4 7" id="KW-0812">Transmembrane</keyword>
<accession>A0ABR9EC84</accession>
<feature type="transmembrane region" description="Helical" evidence="7">
    <location>
        <begin position="12"/>
        <end position="33"/>
    </location>
</feature>
<dbReference type="Pfam" id="PF07690">
    <property type="entry name" value="MFS_1"/>
    <property type="match status" value="1"/>
</dbReference>
<dbReference type="InterPro" id="IPR036259">
    <property type="entry name" value="MFS_trans_sf"/>
</dbReference>
<protein>
    <recommendedName>
        <fullName evidence="8">Major facilitator superfamily (MFS) profile domain-containing protein</fullName>
    </recommendedName>
</protein>
<feature type="transmembrane region" description="Helical" evidence="7">
    <location>
        <begin position="83"/>
        <end position="98"/>
    </location>
</feature>
<proteinExistence type="predicted"/>
<dbReference type="SUPFAM" id="SSF103473">
    <property type="entry name" value="MFS general substrate transporter"/>
    <property type="match status" value="1"/>
</dbReference>
<keyword evidence="6 7" id="KW-0472">Membrane</keyword>
<evidence type="ECO:0000313" key="9">
    <source>
        <dbReference type="EMBL" id="MBE0368372.1"/>
    </source>
</evidence>
<evidence type="ECO:0000256" key="1">
    <source>
        <dbReference type="ARBA" id="ARBA00004651"/>
    </source>
</evidence>
<evidence type="ECO:0000256" key="7">
    <source>
        <dbReference type="SAM" id="Phobius"/>
    </source>
</evidence>
<feature type="transmembrane region" description="Helical" evidence="7">
    <location>
        <begin position="255"/>
        <end position="277"/>
    </location>
</feature>
<sequence>MERGNVLSQLLRFTPLVWVMLLGNFFVRATYYMVWPFLSVLLYQKYNLSATEVGLLLSISAVFSVLLGFYTGNLADRYGRFKLLYASVLVGIFSFIALAFVESLWAFCMAVFFATMPRALWDAPSKALLSDELKEDGDRELALHMLYFLVNVGAAIGPLYGLWAGLNGEQFSFIYTAVSYIGLLVALLVMHRGHSVYNAGVATTLPNFSSWLGILKKDTVFLLVLAANLLIYFVFAQGDSSLIQYLARAEVPELATLVSMLIVVNSSVIVLCQFPLLHLMRHWSIQKRLYCGGGILALSQVMMALNPVDYFSGWIVCVLVWSLSEAVMFSNINVHIDRLAPEHLKSSYFGAAGLCSLGFALAPLLGGIVLDIASGPVLFIVTTAISVVALMIYRVAERTPRDETLLGVSNLRSG</sequence>
<feature type="transmembrane region" description="Helical" evidence="7">
    <location>
        <begin position="53"/>
        <end position="71"/>
    </location>
</feature>
<evidence type="ECO:0000259" key="8">
    <source>
        <dbReference type="PROSITE" id="PS50850"/>
    </source>
</evidence>
<dbReference type="PANTHER" id="PTHR23517:SF2">
    <property type="entry name" value="MULTIDRUG RESISTANCE PROTEIN MDTH"/>
    <property type="match status" value="1"/>
</dbReference>
<evidence type="ECO:0000256" key="6">
    <source>
        <dbReference type="ARBA" id="ARBA00023136"/>
    </source>
</evidence>
<organism evidence="9 10">
    <name type="scientific">Pseudoalteromonas aurantia 208</name>
    <dbReference type="NCBI Taxonomy" id="1314867"/>
    <lineage>
        <taxon>Bacteria</taxon>
        <taxon>Pseudomonadati</taxon>
        <taxon>Pseudomonadota</taxon>
        <taxon>Gammaproteobacteria</taxon>
        <taxon>Alteromonadales</taxon>
        <taxon>Pseudoalteromonadaceae</taxon>
        <taxon>Pseudoalteromonas</taxon>
    </lineage>
</organism>
<evidence type="ECO:0000256" key="4">
    <source>
        <dbReference type="ARBA" id="ARBA00022692"/>
    </source>
</evidence>
<keyword evidence="3" id="KW-1003">Cell membrane</keyword>
<dbReference type="EMBL" id="AQGV01000012">
    <property type="protein sequence ID" value="MBE0368372.1"/>
    <property type="molecule type" value="Genomic_DNA"/>
</dbReference>
<feature type="transmembrane region" description="Helical" evidence="7">
    <location>
        <begin position="311"/>
        <end position="336"/>
    </location>
</feature>
<feature type="transmembrane region" description="Helical" evidence="7">
    <location>
        <begin position="172"/>
        <end position="190"/>
    </location>
</feature>
<dbReference type="PANTHER" id="PTHR23517">
    <property type="entry name" value="RESISTANCE PROTEIN MDTM, PUTATIVE-RELATED-RELATED"/>
    <property type="match status" value="1"/>
</dbReference>
<dbReference type="PROSITE" id="PS50850">
    <property type="entry name" value="MFS"/>
    <property type="match status" value="1"/>
</dbReference>
<comment type="subcellular location">
    <subcellularLocation>
        <location evidence="1">Cell membrane</location>
        <topology evidence="1">Multi-pass membrane protein</topology>
    </subcellularLocation>
</comment>
<dbReference type="InterPro" id="IPR020846">
    <property type="entry name" value="MFS_dom"/>
</dbReference>
<feature type="transmembrane region" description="Helical" evidence="7">
    <location>
        <begin position="141"/>
        <end position="160"/>
    </location>
</feature>
<evidence type="ECO:0000256" key="2">
    <source>
        <dbReference type="ARBA" id="ARBA00022448"/>
    </source>
</evidence>
<feature type="domain" description="Major facilitator superfamily (MFS) profile" evidence="8">
    <location>
        <begin position="16"/>
        <end position="401"/>
    </location>
</feature>
<reference evidence="9 10" key="1">
    <citation type="submission" date="2015-03" db="EMBL/GenBank/DDBJ databases">
        <title>Genome sequence of Pseudoalteromonas aurantia.</title>
        <authorList>
            <person name="Xie B.-B."/>
            <person name="Rong J.-C."/>
            <person name="Qin Q.-L."/>
            <person name="Zhang Y.-Z."/>
        </authorList>
    </citation>
    <scope>NUCLEOTIDE SEQUENCE [LARGE SCALE GENOMIC DNA]</scope>
    <source>
        <strain evidence="9 10">208</strain>
    </source>
</reference>
<feature type="transmembrane region" description="Helical" evidence="7">
    <location>
        <begin position="219"/>
        <end position="235"/>
    </location>
</feature>
<evidence type="ECO:0000256" key="3">
    <source>
        <dbReference type="ARBA" id="ARBA00022475"/>
    </source>
</evidence>
<evidence type="ECO:0000256" key="5">
    <source>
        <dbReference type="ARBA" id="ARBA00022989"/>
    </source>
</evidence>